<reference evidence="7 8" key="1">
    <citation type="submission" date="2016-07" db="EMBL/GenBank/DDBJ databases">
        <title>Pervasive Adenine N6-methylation of Active Genes in Fungi.</title>
        <authorList>
            <consortium name="DOE Joint Genome Institute"/>
            <person name="Mondo S.J."/>
            <person name="Dannebaum R.O."/>
            <person name="Kuo R.C."/>
            <person name="Labutti K."/>
            <person name="Haridas S."/>
            <person name="Kuo A."/>
            <person name="Salamov A."/>
            <person name="Ahrendt S.R."/>
            <person name="Lipzen A."/>
            <person name="Sullivan W."/>
            <person name="Andreopoulos W.B."/>
            <person name="Clum A."/>
            <person name="Lindquist E."/>
            <person name="Daum C."/>
            <person name="Ramamoorthy G.K."/>
            <person name="Gryganskyi A."/>
            <person name="Culley D."/>
            <person name="Magnuson J.K."/>
            <person name="James T.Y."/>
            <person name="O'Malley M.A."/>
            <person name="Stajich J.E."/>
            <person name="Spatafora J.W."/>
            <person name="Visel A."/>
            <person name="Grigoriev I.V."/>
        </authorList>
    </citation>
    <scope>NUCLEOTIDE SEQUENCE [LARGE SCALE GENOMIC DNA]</scope>
    <source>
        <strain evidence="7 8">PL171</strain>
    </source>
</reference>
<evidence type="ECO:0000313" key="7">
    <source>
        <dbReference type="EMBL" id="ORZ30178.1"/>
    </source>
</evidence>
<feature type="transmembrane region" description="Helical" evidence="6">
    <location>
        <begin position="136"/>
        <end position="157"/>
    </location>
</feature>
<proteinExistence type="inferred from homology"/>
<keyword evidence="5 6" id="KW-0472">Membrane</keyword>
<dbReference type="PANTHER" id="PTHR12050">
    <property type="entry name" value="LEPTIN RECEPTOR-RELATED"/>
    <property type="match status" value="1"/>
</dbReference>
<dbReference type="PROSITE" id="PS51257">
    <property type="entry name" value="PROKAR_LIPOPROTEIN"/>
    <property type="match status" value="1"/>
</dbReference>
<organism evidence="7 8">
    <name type="scientific">Catenaria anguillulae PL171</name>
    <dbReference type="NCBI Taxonomy" id="765915"/>
    <lineage>
        <taxon>Eukaryota</taxon>
        <taxon>Fungi</taxon>
        <taxon>Fungi incertae sedis</taxon>
        <taxon>Blastocladiomycota</taxon>
        <taxon>Blastocladiomycetes</taxon>
        <taxon>Blastocladiales</taxon>
        <taxon>Catenariaceae</taxon>
        <taxon>Catenaria</taxon>
    </lineage>
</organism>
<dbReference type="Pfam" id="PF04133">
    <property type="entry name" value="Vps55"/>
    <property type="match status" value="1"/>
</dbReference>
<feature type="transmembrane region" description="Helical" evidence="6">
    <location>
        <begin position="99"/>
        <end position="116"/>
    </location>
</feature>
<evidence type="ECO:0000256" key="4">
    <source>
        <dbReference type="ARBA" id="ARBA00022989"/>
    </source>
</evidence>
<gene>
    <name evidence="7" type="ORF">BCR44DRAFT_205539</name>
</gene>
<dbReference type="STRING" id="765915.A0A1Y2H6H1"/>
<protein>
    <submittedName>
        <fullName evidence="7">Vacuolar protein sorting 55-domain-containing protein</fullName>
    </submittedName>
</protein>
<feature type="transmembrane region" description="Helical" evidence="6">
    <location>
        <begin position="12"/>
        <end position="33"/>
    </location>
</feature>
<evidence type="ECO:0000256" key="3">
    <source>
        <dbReference type="ARBA" id="ARBA00022692"/>
    </source>
</evidence>
<evidence type="ECO:0000256" key="2">
    <source>
        <dbReference type="ARBA" id="ARBA00005645"/>
    </source>
</evidence>
<dbReference type="EMBL" id="MCFL01000098">
    <property type="protein sequence ID" value="ORZ30178.1"/>
    <property type="molecule type" value="Genomic_DNA"/>
</dbReference>
<accession>A0A1Y2H6H1</accession>
<evidence type="ECO:0000256" key="1">
    <source>
        <dbReference type="ARBA" id="ARBA00004141"/>
    </source>
</evidence>
<dbReference type="AlphaFoldDB" id="A0A1Y2H6H1"/>
<comment type="caution">
    <text evidence="7">The sequence shown here is derived from an EMBL/GenBank/DDBJ whole genome shotgun (WGS) entry which is preliminary data.</text>
</comment>
<keyword evidence="3 6" id="KW-0812">Transmembrane</keyword>
<dbReference type="Proteomes" id="UP000193411">
    <property type="component" value="Unassembled WGS sequence"/>
</dbReference>
<comment type="similarity">
    <text evidence="2">Belongs to the OB-RGRP/VPS55 family.</text>
</comment>
<comment type="subcellular location">
    <subcellularLocation>
        <location evidence="1">Membrane</location>
        <topology evidence="1">Multi-pass membrane protein</topology>
    </subcellularLocation>
</comment>
<keyword evidence="8" id="KW-1185">Reference proteome</keyword>
<name>A0A1Y2H6H1_9FUNG</name>
<sequence length="166" mass="18267">MSRPAGVKSPVIGLAFAFATGFLLVILACALYSNWLPLLVVFTYILAPLPNMICARCTGADDVFSDSPSSGLRDAGYFLTSFLVVTGFGLPIALTRSSIVRLSFLFLSFFSHYWLWGFSFRCLRHPFLCPQIHPVAGYMSVAGGILVYGTIVTYTHFFSAREELTI</sequence>
<evidence type="ECO:0000256" key="5">
    <source>
        <dbReference type="ARBA" id="ARBA00023136"/>
    </source>
</evidence>
<dbReference type="GO" id="GO:0034424">
    <property type="term" value="C:Vps55/Vps68 complex"/>
    <property type="evidence" value="ECO:0007669"/>
    <property type="project" value="TreeGrafter"/>
</dbReference>
<evidence type="ECO:0000256" key="6">
    <source>
        <dbReference type="SAM" id="Phobius"/>
    </source>
</evidence>
<feature type="transmembrane region" description="Helical" evidence="6">
    <location>
        <begin position="75"/>
        <end position="94"/>
    </location>
</feature>
<dbReference type="OrthoDB" id="14246at2759"/>
<evidence type="ECO:0000313" key="8">
    <source>
        <dbReference type="Proteomes" id="UP000193411"/>
    </source>
</evidence>
<dbReference type="GO" id="GO:0032511">
    <property type="term" value="P:late endosome to vacuole transport via multivesicular body sorting pathway"/>
    <property type="evidence" value="ECO:0007669"/>
    <property type="project" value="TreeGrafter"/>
</dbReference>
<keyword evidence="4 6" id="KW-1133">Transmembrane helix</keyword>
<dbReference type="InterPro" id="IPR007262">
    <property type="entry name" value="Vps55/LEPROT"/>
</dbReference>
<dbReference type="PANTHER" id="PTHR12050:SF0">
    <property type="entry name" value="RH04491P"/>
    <property type="match status" value="1"/>
</dbReference>